<accession>A0A545UBF8</accession>
<gene>
    <name evidence="1" type="ORF">FKG94_00185</name>
</gene>
<dbReference type="InterPro" id="IPR021457">
    <property type="entry name" value="DUF3108"/>
</dbReference>
<dbReference type="AlphaFoldDB" id="A0A545UBF8"/>
<dbReference type="RefSeq" id="WP_142902167.1">
    <property type="nucleotide sequence ID" value="NZ_ML660087.1"/>
</dbReference>
<organism evidence="1 2">
    <name type="scientific">Exilibacterium tricleocarpae</name>
    <dbReference type="NCBI Taxonomy" id="2591008"/>
    <lineage>
        <taxon>Bacteria</taxon>
        <taxon>Pseudomonadati</taxon>
        <taxon>Pseudomonadota</taxon>
        <taxon>Gammaproteobacteria</taxon>
        <taxon>Cellvibrionales</taxon>
        <taxon>Cellvibrionaceae</taxon>
        <taxon>Exilibacterium</taxon>
    </lineage>
</organism>
<comment type="caution">
    <text evidence="1">The sequence shown here is derived from an EMBL/GenBank/DDBJ whole genome shotgun (WGS) entry which is preliminary data.</text>
</comment>
<dbReference type="Proteomes" id="UP000319732">
    <property type="component" value="Unassembled WGS sequence"/>
</dbReference>
<keyword evidence="2" id="KW-1185">Reference proteome</keyword>
<evidence type="ECO:0000313" key="1">
    <source>
        <dbReference type="EMBL" id="TQV86800.1"/>
    </source>
</evidence>
<name>A0A545UBF8_9GAMM</name>
<evidence type="ECO:0000313" key="2">
    <source>
        <dbReference type="Proteomes" id="UP000319732"/>
    </source>
</evidence>
<dbReference type="Pfam" id="PF11306">
    <property type="entry name" value="DUF3108"/>
    <property type="match status" value="1"/>
</dbReference>
<proteinExistence type="predicted"/>
<dbReference type="EMBL" id="VHSG01000001">
    <property type="protein sequence ID" value="TQV86800.1"/>
    <property type="molecule type" value="Genomic_DNA"/>
</dbReference>
<sequence length="252" mass="28755">MIDIGLPSFERLIRCAGLACLGLAVMWPAATGATTGLLPKNFTAKYEASFKGVPITAVRSLKTLDNGLQELRFSADSWLANIDEFSHFRWNEQGQVVPKNYEYHREGLGRDRHAILSFNWEDKRVVNNVQNKPWTMDLPAEALDKLSYQIQLRRDLLNNKQSGRYIVADGGKIKHYLFEVVGEEVLQTPVGRLHTIKVKRVREKSNKRITHLWLAKDWNLLVVRISQQEKDGKPYEIILAKAKIDGEAVKGF</sequence>
<reference evidence="1 2" key="1">
    <citation type="submission" date="2019-06" db="EMBL/GenBank/DDBJ databases">
        <title>Whole genome sequence for Cellvibrionaceae sp. R142.</title>
        <authorList>
            <person name="Wang G."/>
        </authorList>
    </citation>
    <scope>NUCLEOTIDE SEQUENCE [LARGE SCALE GENOMIC DNA]</scope>
    <source>
        <strain evidence="1 2">R142</strain>
    </source>
</reference>
<protein>
    <submittedName>
        <fullName evidence="1">DUF3108 domain-containing protein</fullName>
    </submittedName>
</protein>
<dbReference type="OrthoDB" id="6007799at2"/>